<gene>
    <name evidence="9" type="primary">Rsl24d1_1</name>
    <name evidence="9" type="ORF">GTO96_0006421</name>
</gene>
<evidence type="ECO:0000256" key="4">
    <source>
        <dbReference type="ARBA" id="ARBA00039784"/>
    </source>
</evidence>
<dbReference type="GO" id="GO:0003735">
    <property type="term" value="F:structural constituent of ribosome"/>
    <property type="evidence" value="ECO:0007669"/>
    <property type="project" value="InterPro"/>
</dbReference>
<dbReference type="Gene3D" id="2.30.170.20">
    <property type="entry name" value="Ribosomal protein L24e"/>
    <property type="match status" value="1"/>
</dbReference>
<dbReference type="PANTHER" id="PTHR10792">
    <property type="entry name" value="60S RIBOSOMAL PROTEIN L24"/>
    <property type="match status" value="1"/>
</dbReference>
<dbReference type="Pfam" id="PF01246">
    <property type="entry name" value="Ribosomal_L24e"/>
    <property type="match status" value="1"/>
</dbReference>
<keyword evidence="10" id="KW-1185">Reference proteome</keyword>
<comment type="function">
    <text evidence="3">Involved in the biogenesis of the 60S ribosomal subunit. Ensures the docking of GTPBP4/NOG1 to pre-60S particles.</text>
</comment>
<dbReference type="InterPro" id="IPR057394">
    <property type="entry name" value="PIGBOS1"/>
</dbReference>
<dbReference type="InterPro" id="IPR001806">
    <property type="entry name" value="Small_GTPase"/>
</dbReference>
<evidence type="ECO:0000313" key="9">
    <source>
        <dbReference type="EMBL" id="KAG2471234.1"/>
    </source>
</evidence>
<keyword evidence="7" id="KW-0812">Transmembrane</keyword>
<dbReference type="SUPFAM" id="SSF57716">
    <property type="entry name" value="Glucocorticoid receptor-like (DNA-binding domain)"/>
    <property type="match status" value="1"/>
</dbReference>
<dbReference type="PRINTS" id="PR00449">
    <property type="entry name" value="RASTRNSFRMNG"/>
</dbReference>
<feature type="domain" description="Large ribosomal subunit protein eL24-related N-terminal" evidence="8">
    <location>
        <begin position="237"/>
        <end position="273"/>
    </location>
</feature>
<dbReference type="SUPFAM" id="SSF52540">
    <property type="entry name" value="P-loop containing nucleoside triphosphate hydrolases"/>
    <property type="match status" value="1"/>
</dbReference>
<evidence type="ECO:0000256" key="1">
    <source>
        <dbReference type="ARBA" id="ARBA00005647"/>
    </source>
</evidence>
<dbReference type="GO" id="GO:0003924">
    <property type="term" value="F:GTPase activity"/>
    <property type="evidence" value="ECO:0007669"/>
    <property type="project" value="InterPro"/>
</dbReference>
<evidence type="ECO:0000313" key="10">
    <source>
        <dbReference type="Proteomes" id="UP000886611"/>
    </source>
</evidence>
<dbReference type="InterPro" id="IPR056366">
    <property type="entry name" value="Ribosomal_eL24"/>
</dbReference>
<dbReference type="AlphaFoldDB" id="A0A8X7XQM0"/>
<dbReference type="SMART" id="SM00173">
    <property type="entry name" value="RAS"/>
    <property type="match status" value="1"/>
</dbReference>
<dbReference type="InterPro" id="IPR038630">
    <property type="entry name" value="L24e/L24_sf"/>
</dbReference>
<feature type="non-terminal residue" evidence="9">
    <location>
        <position position="371"/>
    </location>
</feature>
<dbReference type="Pfam" id="PF00071">
    <property type="entry name" value="Ras"/>
    <property type="match status" value="2"/>
</dbReference>
<feature type="transmembrane region" description="Helical" evidence="7">
    <location>
        <begin position="6"/>
        <end position="26"/>
    </location>
</feature>
<dbReference type="GO" id="GO:0042273">
    <property type="term" value="P:ribosomal large subunit biogenesis"/>
    <property type="evidence" value="ECO:0007669"/>
    <property type="project" value="TreeGrafter"/>
</dbReference>
<dbReference type="SMART" id="SM00175">
    <property type="entry name" value="RAB"/>
    <property type="match status" value="1"/>
</dbReference>
<keyword evidence="7" id="KW-0472">Membrane</keyword>
<dbReference type="PANTHER" id="PTHR10792:SF8">
    <property type="entry name" value="RIBOSOME BIOGENESIS PROTEIN RLP24-RELATED"/>
    <property type="match status" value="1"/>
</dbReference>
<proteinExistence type="inferred from homology"/>
<feature type="non-terminal residue" evidence="9">
    <location>
        <position position="1"/>
    </location>
</feature>
<dbReference type="InterPro" id="IPR027417">
    <property type="entry name" value="P-loop_NTPase"/>
</dbReference>
<reference evidence="9 10" key="1">
    <citation type="journal article" date="2021" name="Cell">
        <title>Tracing the genetic footprints of vertebrate landing in non-teleost ray-finned fishes.</title>
        <authorList>
            <person name="Bi X."/>
            <person name="Wang K."/>
            <person name="Yang L."/>
            <person name="Pan H."/>
            <person name="Jiang H."/>
            <person name="Wei Q."/>
            <person name="Fang M."/>
            <person name="Yu H."/>
            <person name="Zhu C."/>
            <person name="Cai Y."/>
            <person name="He Y."/>
            <person name="Gan X."/>
            <person name="Zeng H."/>
            <person name="Yu D."/>
            <person name="Zhu Y."/>
            <person name="Jiang H."/>
            <person name="Qiu Q."/>
            <person name="Yang H."/>
            <person name="Zhang Y.E."/>
            <person name="Wang W."/>
            <person name="Zhu M."/>
            <person name="He S."/>
            <person name="Zhang G."/>
        </authorList>
    </citation>
    <scope>NUCLEOTIDE SEQUENCE [LARGE SCALE GENOMIC DNA]</scope>
    <source>
        <strain evidence="9">Bchr_013</strain>
    </source>
</reference>
<dbReference type="GO" id="GO:0005730">
    <property type="term" value="C:nucleolus"/>
    <property type="evidence" value="ECO:0007669"/>
    <property type="project" value="TreeGrafter"/>
</dbReference>
<dbReference type="GO" id="GO:0005525">
    <property type="term" value="F:GTP binding"/>
    <property type="evidence" value="ECO:0007669"/>
    <property type="project" value="InterPro"/>
</dbReference>
<comment type="caution">
    <text evidence="9">The sequence shown here is derived from an EMBL/GenBank/DDBJ whole genome shotgun (WGS) entry which is preliminary data.</text>
</comment>
<organism evidence="9 10">
    <name type="scientific">Polypterus senegalus</name>
    <name type="common">Senegal bichir</name>
    <dbReference type="NCBI Taxonomy" id="55291"/>
    <lineage>
        <taxon>Eukaryota</taxon>
        <taxon>Metazoa</taxon>
        <taxon>Chordata</taxon>
        <taxon>Craniata</taxon>
        <taxon>Vertebrata</taxon>
        <taxon>Euteleostomi</taxon>
        <taxon>Actinopterygii</taxon>
        <taxon>Polypteriformes</taxon>
        <taxon>Polypteridae</taxon>
        <taxon>Polypterus</taxon>
    </lineage>
</organism>
<dbReference type="InterPro" id="IPR000988">
    <property type="entry name" value="Ribosomal_eL24-rel_N"/>
</dbReference>
<dbReference type="Proteomes" id="UP000886611">
    <property type="component" value="Unassembled WGS sequence"/>
</dbReference>
<name>A0A8X7XQM0_POLSE</name>
<dbReference type="SMART" id="SM00174">
    <property type="entry name" value="RHO"/>
    <property type="match status" value="1"/>
</dbReference>
<evidence type="ECO:0000256" key="3">
    <source>
        <dbReference type="ARBA" id="ARBA00037035"/>
    </source>
</evidence>
<evidence type="ECO:0000256" key="5">
    <source>
        <dbReference type="ARBA" id="ARBA00042993"/>
    </source>
</evidence>
<dbReference type="EMBL" id="JAATIS010000094">
    <property type="protein sequence ID" value="KAG2471234.1"/>
    <property type="molecule type" value="Genomic_DNA"/>
</dbReference>
<evidence type="ECO:0000259" key="8">
    <source>
        <dbReference type="Pfam" id="PF01246"/>
    </source>
</evidence>
<evidence type="ECO:0000256" key="2">
    <source>
        <dbReference type="ARBA" id="ARBA00022741"/>
    </source>
</evidence>
<keyword evidence="7" id="KW-1133">Transmembrane helix</keyword>
<dbReference type="Pfam" id="PF23670">
    <property type="entry name" value="PIGBOS1"/>
    <property type="match status" value="1"/>
</dbReference>
<dbReference type="Gene3D" id="3.40.50.300">
    <property type="entry name" value="P-loop containing nucleotide triphosphate hydrolases"/>
    <property type="match status" value="2"/>
</dbReference>
<comment type="similarity">
    <text evidence="1">Belongs to the eukaryotic ribosomal protein eL24 family.</text>
</comment>
<sequence>MAVGRIPFSSVALVIFVGIASGVYIYQPIYEKYALELKAKQKRKQEEETEKNTSTTKTDCPNQSVAMSDGDYDYLIKFLALGDSGVGKTSFLYQYTDAKFNSKFITTVGIDFREKRVLQMHAYCENPDIVLCGNKCDLTDQRAVKEEEAKELADKYGIPYFETSASSGENVSKAVEVLLDLIMKRMERCVDKSWIPEGVVQSNGHSSTEQLSNSKDQGKCGCKLQTNADVLHVGWPCRFCKSKCHKNFKKKRNPRKVRWTKAFRKSAGKELTVDNSLEFEKRRNVPVKYQRELWNKTVIAMKKVEEIKRKRQARFIMNRLKKGKQLEKEEDIIEVKKNIHLIRAPHAGKAKQLEDKMVQKLQEDVDMGEES</sequence>
<evidence type="ECO:0000256" key="7">
    <source>
        <dbReference type="SAM" id="Phobius"/>
    </source>
</evidence>
<accession>A0A8X7XQM0</accession>
<keyword evidence="2" id="KW-0547">Nucleotide-binding</keyword>
<dbReference type="PROSITE" id="PS51419">
    <property type="entry name" value="RAB"/>
    <property type="match status" value="1"/>
</dbReference>
<comment type="subunit">
    <text evidence="6">Associated with nucleolar and cytoplasmic pre-60S particles. At the end of biogenesis it dissociates from cytoplasmic pre-60S particles and is likely to be exchanged for its ribosomal homolog, RPL24.</text>
</comment>
<dbReference type="PROSITE" id="PS51421">
    <property type="entry name" value="RAS"/>
    <property type="match status" value="1"/>
</dbReference>
<evidence type="ECO:0000256" key="6">
    <source>
        <dbReference type="ARBA" id="ARBA00047058"/>
    </source>
</evidence>
<protein>
    <recommendedName>
        <fullName evidence="4">Probable ribosome biogenesis protein RLP24</fullName>
    </recommendedName>
    <alternativeName>
        <fullName evidence="5">Ribosomal L24 domain-containing protein 1</fullName>
    </alternativeName>
</protein>